<sequence>MNDYEVIVAGLQSMLAPYADRVRVVELDSLLPVHSAIDVLLYDAFGRERVTGPVEQTIKETDAKVVIYTWHLESELVEEALAKGAVACISKTLDGLDLVAAIEKVHAGSVVVSELSGSADASAAEPVIQQGDWPGRGHGLSARESEVLALIAQGLSNQEIADRAFLSINSVKTYIRSAYRKIGVERRTQAVLWATRNGFVPTRARHILGDP</sequence>
<evidence type="ECO:0000256" key="2">
    <source>
        <dbReference type="ARBA" id="ARBA00023125"/>
    </source>
</evidence>
<evidence type="ECO:0000259" key="5">
    <source>
        <dbReference type="PROSITE" id="PS50043"/>
    </source>
</evidence>
<dbReference type="InterPro" id="IPR000792">
    <property type="entry name" value="Tscrpt_reg_LuxR_C"/>
</dbReference>
<dbReference type="PROSITE" id="PS50110">
    <property type="entry name" value="RESPONSE_REGULATORY"/>
    <property type="match status" value="1"/>
</dbReference>
<keyword evidence="2" id="KW-0238">DNA-binding</keyword>
<accession>A0A930YGG3</accession>
<dbReference type="Pfam" id="PF00196">
    <property type="entry name" value="GerE"/>
    <property type="match status" value="1"/>
</dbReference>
<keyword evidence="1" id="KW-0805">Transcription regulation</keyword>
<organism evidence="7 8">
    <name type="scientific">Nocardioides islandensis</name>
    <dbReference type="NCBI Taxonomy" id="433663"/>
    <lineage>
        <taxon>Bacteria</taxon>
        <taxon>Bacillati</taxon>
        <taxon>Actinomycetota</taxon>
        <taxon>Actinomycetes</taxon>
        <taxon>Propionibacteriales</taxon>
        <taxon>Nocardioidaceae</taxon>
        <taxon>Nocardioides</taxon>
    </lineage>
</organism>
<dbReference type="InterPro" id="IPR011006">
    <property type="entry name" value="CheY-like_superfamily"/>
</dbReference>
<dbReference type="InterPro" id="IPR016032">
    <property type="entry name" value="Sig_transdc_resp-reg_C-effctor"/>
</dbReference>
<dbReference type="AlphaFoldDB" id="A0A930YGG3"/>
<keyword evidence="3" id="KW-0804">Transcription</keyword>
<dbReference type="SUPFAM" id="SSF46894">
    <property type="entry name" value="C-terminal effector domain of the bipartite response regulators"/>
    <property type="match status" value="1"/>
</dbReference>
<dbReference type="Gene3D" id="1.10.10.10">
    <property type="entry name" value="Winged helix-like DNA-binding domain superfamily/Winged helix DNA-binding domain"/>
    <property type="match status" value="1"/>
</dbReference>
<dbReference type="PANTHER" id="PTHR44688:SF16">
    <property type="entry name" value="DNA-BINDING TRANSCRIPTIONAL ACTIVATOR DEVR_DOSR"/>
    <property type="match status" value="1"/>
</dbReference>
<evidence type="ECO:0000256" key="1">
    <source>
        <dbReference type="ARBA" id="ARBA00023015"/>
    </source>
</evidence>
<dbReference type="Proteomes" id="UP000640489">
    <property type="component" value="Unassembled WGS sequence"/>
</dbReference>
<feature type="modified residue" description="4-aspartylphosphate" evidence="4">
    <location>
        <position position="43"/>
    </location>
</feature>
<dbReference type="PROSITE" id="PS50043">
    <property type="entry name" value="HTH_LUXR_2"/>
    <property type="match status" value="1"/>
</dbReference>
<protein>
    <submittedName>
        <fullName evidence="7">Response regulator transcription factor</fullName>
    </submittedName>
</protein>
<dbReference type="EMBL" id="JADKPN010000001">
    <property type="protein sequence ID" value="MBF4761924.1"/>
    <property type="molecule type" value="Genomic_DNA"/>
</dbReference>
<dbReference type="SUPFAM" id="SSF52172">
    <property type="entry name" value="CheY-like"/>
    <property type="match status" value="1"/>
</dbReference>
<gene>
    <name evidence="7" type="ORF">ISU07_02185</name>
</gene>
<dbReference type="CDD" id="cd06170">
    <property type="entry name" value="LuxR_C_like"/>
    <property type="match status" value="1"/>
</dbReference>
<dbReference type="PANTHER" id="PTHR44688">
    <property type="entry name" value="DNA-BINDING TRANSCRIPTIONAL ACTIVATOR DEVR_DOSR"/>
    <property type="match status" value="1"/>
</dbReference>
<dbReference type="PRINTS" id="PR00038">
    <property type="entry name" value="HTHLUXR"/>
</dbReference>
<dbReference type="GO" id="GO:0006355">
    <property type="term" value="P:regulation of DNA-templated transcription"/>
    <property type="evidence" value="ECO:0007669"/>
    <property type="project" value="InterPro"/>
</dbReference>
<dbReference type="GO" id="GO:0003677">
    <property type="term" value="F:DNA binding"/>
    <property type="evidence" value="ECO:0007669"/>
    <property type="project" value="UniProtKB-KW"/>
</dbReference>
<dbReference type="InterPro" id="IPR001789">
    <property type="entry name" value="Sig_transdc_resp-reg_receiver"/>
</dbReference>
<evidence type="ECO:0000256" key="4">
    <source>
        <dbReference type="PROSITE-ProRule" id="PRU00169"/>
    </source>
</evidence>
<feature type="domain" description="HTH luxR-type" evidence="5">
    <location>
        <begin position="133"/>
        <end position="198"/>
    </location>
</feature>
<keyword evidence="4" id="KW-0597">Phosphoprotein</keyword>
<keyword evidence="8" id="KW-1185">Reference proteome</keyword>
<dbReference type="SMART" id="SM00421">
    <property type="entry name" value="HTH_LUXR"/>
    <property type="match status" value="1"/>
</dbReference>
<proteinExistence type="predicted"/>
<evidence type="ECO:0000256" key="3">
    <source>
        <dbReference type="ARBA" id="ARBA00023163"/>
    </source>
</evidence>
<dbReference type="Gene3D" id="3.40.50.2300">
    <property type="match status" value="1"/>
</dbReference>
<name>A0A930YGG3_9ACTN</name>
<comment type="caution">
    <text evidence="7">The sequence shown here is derived from an EMBL/GenBank/DDBJ whole genome shotgun (WGS) entry which is preliminary data.</text>
</comment>
<dbReference type="GO" id="GO:0000160">
    <property type="term" value="P:phosphorelay signal transduction system"/>
    <property type="evidence" value="ECO:0007669"/>
    <property type="project" value="InterPro"/>
</dbReference>
<reference evidence="7" key="1">
    <citation type="submission" date="2020-11" db="EMBL/GenBank/DDBJ databases">
        <title>Nocardioides sp. nov., isolated from Soil of Cynanchum wilfordii Hemsley rhizosphere.</title>
        <authorList>
            <person name="Lee J.-S."/>
            <person name="Suh M.K."/>
            <person name="Kim J.-S."/>
        </authorList>
    </citation>
    <scope>NUCLEOTIDE SEQUENCE</scope>
    <source>
        <strain evidence="7">KCTC 19275</strain>
    </source>
</reference>
<evidence type="ECO:0000313" key="8">
    <source>
        <dbReference type="Proteomes" id="UP000640489"/>
    </source>
</evidence>
<feature type="domain" description="Response regulatory" evidence="6">
    <location>
        <begin position="1"/>
        <end position="106"/>
    </location>
</feature>
<dbReference type="InterPro" id="IPR036388">
    <property type="entry name" value="WH-like_DNA-bd_sf"/>
</dbReference>
<evidence type="ECO:0000313" key="7">
    <source>
        <dbReference type="EMBL" id="MBF4761924.1"/>
    </source>
</evidence>
<evidence type="ECO:0000259" key="6">
    <source>
        <dbReference type="PROSITE" id="PS50110"/>
    </source>
</evidence>